<dbReference type="AlphaFoldDB" id="A0AAW5QZH5"/>
<gene>
    <name evidence="3" type="ORF">MUB46_13975</name>
</gene>
<proteinExistence type="predicted"/>
<evidence type="ECO:0000313" key="3">
    <source>
        <dbReference type="EMBL" id="MCT8972969.1"/>
    </source>
</evidence>
<organism evidence="3 4">
    <name type="scientific">Microbaculum marinisediminis</name>
    <dbReference type="NCBI Taxonomy" id="2931392"/>
    <lineage>
        <taxon>Bacteria</taxon>
        <taxon>Pseudomonadati</taxon>
        <taxon>Pseudomonadota</taxon>
        <taxon>Alphaproteobacteria</taxon>
        <taxon>Hyphomicrobiales</taxon>
        <taxon>Tepidamorphaceae</taxon>
        <taxon>Microbaculum</taxon>
    </lineage>
</organism>
<feature type="domain" description="Bacterial Ig-like" evidence="2">
    <location>
        <begin position="505"/>
        <end position="582"/>
    </location>
</feature>
<sequence length="588" mass="59417">MRISHWFNDIEATVAKVAPGVAVAMLVLAFPVGGALAGATSTSLTGPGIATTYGQKAEFTATVQGGGPGGTVTLKDGSRSVGSAAVTLLPDAAAVSAGFYHSCAVTAAGGVKCWGQNTYGQLGDGTKIDRAAPVAVSGLSSGVVAVVAARLHSCALTAAGGVKCWGAGGLGRLGTGVTSDSLIPVAVDGLTSGVTAIASGSDHTCALTEAGAMKCWGYNSAGQIGDGSTTNRLSPVQVPGLASGVTAITGNYNHTCAIVSGAAKCWGYNFFAQLGDGTTTDRHVPTTVDGLSSGVARISSGYLHGCALTEAGVVKCWGTNGSEQLGDGTNTNRISPVVASVLSDPVTDIFAGGVHTCVLTESGVAKCWGYNEDGSLGDGTGVNSTTPVTVAGFGAGPAAVSAGWYSNCGITRDGSLKCWGYNGESQIGDGTTTTRNAPVVVTGFGPGATRLPGQATIRTGKISAGKRKITARYNGDANNAASMSQELTHLVRKGKTRTKFRVKPRAPSQDAAFRLRISVKAKKPAVGKPAGKVVIKDGKNKLGLAKVRKGKAGVRLRGLSQGPHKLRAVYRGGKNWKSSKATKKVRFR</sequence>
<dbReference type="Gene3D" id="2.60.40.10">
    <property type="entry name" value="Immunoglobulins"/>
    <property type="match status" value="1"/>
</dbReference>
<comment type="caution">
    <text evidence="3">The sequence shown here is derived from an EMBL/GenBank/DDBJ whole genome shotgun (WGS) entry which is preliminary data.</text>
</comment>
<keyword evidence="4" id="KW-1185">Reference proteome</keyword>
<dbReference type="Pfam" id="PF00415">
    <property type="entry name" value="RCC1"/>
    <property type="match status" value="1"/>
</dbReference>
<dbReference type="EMBL" id="JALIDZ010000006">
    <property type="protein sequence ID" value="MCT8972969.1"/>
    <property type="molecule type" value="Genomic_DNA"/>
</dbReference>
<name>A0AAW5QZH5_9HYPH</name>
<dbReference type="SUPFAM" id="SSF50985">
    <property type="entry name" value="RCC1/BLIP-II"/>
    <property type="match status" value="1"/>
</dbReference>
<evidence type="ECO:0000256" key="1">
    <source>
        <dbReference type="ARBA" id="ARBA00022737"/>
    </source>
</evidence>
<protein>
    <submittedName>
        <fullName evidence="3">Ig-like domain repeat protein</fullName>
    </submittedName>
</protein>
<keyword evidence="1" id="KW-0677">Repeat</keyword>
<accession>A0AAW5QZH5</accession>
<dbReference type="InterPro" id="IPR051210">
    <property type="entry name" value="Ub_ligase/GEF_domain"/>
</dbReference>
<dbReference type="Gene3D" id="2.130.10.30">
    <property type="entry name" value="Regulator of chromosome condensation 1/beta-lactamase-inhibitor protein II"/>
    <property type="match status" value="2"/>
</dbReference>
<dbReference type="InterPro" id="IPR032109">
    <property type="entry name" value="Big_3_5"/>
</dbReference>
<dbReference type="PRINTS" id="PR00633">
    <property type="entry name" value="RCCNDNSATION"/>
</dbReference>
<dbReference type="PROSITE" id="PS50012">
    <property type="entry name" value="RCC1_3"/>
    <property type="match status" value="6"/>
</dbReference>
<evidence type="ECO:0000313" key="4">
    <source>
        <dbReference type="Proteomes" id="UP001320898"/>
    </source>
</evidence>
<dbReference type="PANTHER" id="PTHR22870">
    <property type="entry name" value="REGULATOR OF CHROMOSOME CONDENSATION"/>
    <property type="match status" value="1"/>
</dbReference>
<dbReference type="InterPro" id="IPR013783">
    <property type="entry name" value="Ig-like_fold"/>
</dbReference>
<dbReference type="Pfam" id="PF16640">
    <property type="entry name" value="Big_3_5"/>
    <property type="match status" value="1"/>
</dbReference>
<dbReference type="Proteomes" id="UP001320898">
    <property type="component" value="Unassembled WGS sequence"/>
</dbReference>
<dbReference type="RefSeq" id="WP_261616554.1">
    <property type="nucleotide sequence ID" value="NZ_JALIDZ010000006.1"/>
</dbReference>
<dbReference type="Pfam" id="PF13540">
    <property type="entry name" value="RCC1_2"/>
    <property type="match status" value="4"/>
</dbReference>
<reference evidence="3 4" key="1">
    <citation type="submission" date="2022-04" db="EMBL/GenBank/DDBJ databases">
        <authorList>
            <person name="Ye Y.-Q."/>
            <person name="Du Z.-J."/>
        </authorList>
    </citation>
    <scope>NUCLEOTIDE SEQUENCE [LARGE SCALE GENOMIC DNA]</scope>
    <source>
        <strain evidence="3 4">A6E488</strain>
    </source>
</reference>
<evidence type="ECO:0000259" key="2">
    <source>
        <dbReference type="Pfam" id="PF16640"/>
    </source>
</evidence>
<dbReference type="PANTHER" id="PTHR22870:SF408">
    <property type="entry name" value="OS09G0560450 PROTEIN"/>
    <property type="match status" value="1"/>
</dbReference>
<dbReference type="InterPro" id="IPR009091">
    <property type="entry name" value="RCC1/BLIP-II"/>
</dbReference>
<dbReference type="InterPro" id="IPR000408">
    <property type="entry name" value="Reg_chr_condens"/>
</dbReference>